<evidence type="ECO:0000313" key="2">
    <source>
        <dbReference type="EMBL" id="BBH87395.1"/>
    </source>
</evidence>
<name>A0A455SMH2_9CHLR</name>
<organism evidence="2">
    <name type="scientific">Thermosporothrix sp. COM3</name>
    <dbReference type="NCBI Taxonomy" id="2490863"/>
    <lineage>
        <taxon>Bacteria</taxon>
        <taxon>Bacillati</taxon>
        <taxon>Chloroflexota</taxon>
        <taxon>Ktedonobacteria</taxon>
        <taxon>Ktedonobacterales</taxon>
        <taxon>Thermosporotrichaceae</taxon>
        <taxon>Thermosporothrix</taxon>
    </lineage>
</organism>
<evidence type="ECO:0000259" key="1">
    <source>
        <dbReference type="PROSITE" id="PS51725"/>
    </source>
</evidence>
<keyword evidence="2" id="KW-0503">Monooxygenase</keyword>
<dbReference type="InterPro" id="IPR011008">
    <property type="entry name" value="Dimeric_a/b-barrel"/>
</dbReference>
<proteinExistence type="predicted"/>
<keyword evidence="2" id="KW-0560">Oxidoreductase</keyword>
<dbReference type="AlphaFoldDB" id="A0A455SMH2"/>
<dbReference type="SUPFAM" id="SSF54909">
    <property type="entry name" value="Dimeric alpha+beta barrel"/>
    <property type="match status" value="1"/>
</dbReference>
<reference evidence="2" key="1">
    <citation type="submission" date="2018-12" db="EMBL/GenBank/DDBJ databases">
        <title>Novel natural products biosynthetic potential of the class Ktedonobacteria.</title>
        <authorList>
            <person name="Zheng Y."/>
            <person name="Saitou A."/>
            <person name="Wang C.M."/>
            <person name="Toyoda A."/>
            <person name="Minakuchi Y."/>
            <person name="Sekiguchi Y."/>
            <person name="Ueda K."/>
            <person name="Takano H."/>
            <person name="Sakai Y."/>
            <person name="Yokota A."/>
            <person name="Yabe S."/>
        </authorList>
    </citation>
    <scope>NUCLEOTIDE SEQUENCE</scope>
    <source>
        <strain evidence="2">COM3</strain>
    </source>
</reference>
<protein>
    <submittedName>
        <fullName evidence="2">Antibiotic biosynthesis monooxygenase</fullName>
    </submittedName>
</protein>
<dbReference type="EMBL" id="AP019376">
    <property type="protein sequence ID" value="BBH87395.1"/>
    <property type="molecule type" value="Genomic_DNA"/>
</dbReference>
<dbReference type="InterPro" id="IPR007138">
    <property type="entry name" value="ABM_dom"/>
</dbReference>
<feature type="domain" description="ABM" evidence="1">
    <location>
        <begin position="2"/>
        <end position="100"/>
    </location>
</feature>
<sequence>MLIIAGYLKVDPARRDEYISAHQDLLRRGRAAPGCLDLAISADSLDPGRVNNFERWESREHLDAWRKVAAAPNTGISFIGGYMMEYTVVDECPPFDTTTE</sequence>
<dbReference type="Pfam" id="PF03992">
    <property type="entry name" value="ABM"/>
    <property type="match status" value="1"/>
</dbReference>
<dbReference type="Gene3D" id="3.30.70.100">
    <property type="match status" value="1"/>
</dbReference>
<dbReference type="GO" id="GO:0004497">
    <property type="term" value="F:monooxygenase activity"/>
    <property type="evidence" value="ECO:0007669"/>
    <property type="project" value="UniProtKB-KW"/>
</dbReference>
<dbReference type="PROSITE" id="PS51725">
    <property type="entry name" value="ABM"/>
    <property type="match status" value="1"/>
</dbReference>
<accession>A0A455SMH2</accession>
<gene>
    <name evidence="2" type="ORF">KTC_21460</name>
</gene>